<dbReference type="OrthoDB" id="3632273at2"/>
<dbReference type="AlphaFoldDB" id="A0A4V3FTF7"/>
<evidence type="ECO:0000313" key="2">
    <source>
        <dbReference type="EMBL" id="TDV51121.1"/>
    </source>
</evidence>
<feature type="compositionally biased region" description="Polar residues" evidence="1">
    <location>
        <begin position="103"/>
        <end position="122"/>
    </location>
</feature>
<keyword evidence="3" id="KW-1185">Reference proteome</keyword>
<evidence type="ECO:0000313" key="3">
    <source>
        <dbReference type="Proteomes" id="UP000294927"/>
    </source>
</evidence>
<dbReference type="RefSeq" id="WP_133904305.1">
    <property type="nucleotide sequence ID" value="NZ_SOCP01000006.1"/>
</dbReference>
<protein>
    <submittedName>
        <fullName evidence="2">Uncharacterized protein</fullName>
    </submittedName>
</protein>
<feature type="region of interest" description="Disordered" evidence="1">
    <location>
        <begin position="99"/>
        <end position="122"/>
    </location>
</feature>
<accession>A0A4V3FTF7</accession>
<dbReference type="Proteomes" id="UP000294927">
    <property type="component" value="Unassembled WGS sequence"/>
</dbReference>
<sequence length="122" mass="13942">MTSLEECETRTRLSLLTAQAWLDRPRMFTMYGLHHTPDGPPILGWGLEFTAREDALFYLPVGSVTHHTVSAARVAERYSHLGDMHLAWFDCAEPEEHRPTERQWPTWSPGQHRSPGSTVPEC</sequence>
<proteinExistence type="predicted"/>
<organism evidence="2 3">
    <name type="scientific">Actinophytocola oryzae</name>
    <dbReference type="NCBI Taxonomy" id="502181"/>
    <lineage>
        <taxon>Bacteria</taxon>
        <taxon>Bacillati</taxon>
        <taxon>Actinomycetota</taxon>
        <taxon>Actinomycetes</taxon>
        <taxon>Pseudonocardiales</taxon>
        <taxon>Pseudonocardiaceae</taxon>
    </lineage>
</organism>
<comment type="caution">
    <text evidence="2">The sequence shown here is derived from an EMBL/GenBank/DDBJ whole genome shotgun (WGS) entry which is preliminary data.</text>
</comment>
<gene>
    <name evidence="2" type="ORF">CLV71_106475</name>
</gene>
<dbReference type="EMBL" id="SOCP01000006">
    <property type="protein sequence ID" value="TDV51121.1"/>
    <property type="molecule type" value="Genomic_DNA"/>
</dbReference>
<evidence type="ECO:0000256" key="1">
    <source>
        <dbReference type="SAM" id="MobiDB-lite"/>
    </source>
</evidence>
<name>A0A4V3FTF7_9PSEU</name>
<reference evidence="2 3" key="1">
    <citation type="submission" date="2019-03" db="EMBL/GenBank/DDBJ databases">
        <title>Genomic Encyclopedia of Archaeal and Bacterial Type Strains, Phase II (KMG-II): from individual species to whole genera.</title>
        <authorList>
            <person name="Goeker M."/>
        </authorList>
    </citation>
    <scope>NUCLEOTIDE SEQUENCE [LARGE SCALE GENOMIC DNA]</scope>
    <source>
        <strain evidence="2 3">DSM 45499</strain>
    </source>
</reference>